<name>A0A844FY94_9BACT</name>
<keyword evidence="3" id="KW-1185">Reference proteome</keyword>
<feature type="transmembrane region" description="Helical" evidence="1">
    <location>
        <begin position="60"/>
        <end position="81"/>
    </location>
</feature>
<dbReference type="EMBL" id="VUNS01000001">
    <property type="protein sequence ID" value="MST95702.1"/>
    <property type="molecule type" value="Genomic_DNA"/>
</dbReference>
<keyword evidence="1" id="KW-1133">Transmembrane helix</keyword>
<feature type="transmembrane region" description="Helical" evidence="1">
    <location>
        <begin position="87"/>
        <end position="105"/>
    </location>
</feature>
<evidence type="ECO:0000256" key="1">
    <source>
        <dbReference type="SAM" id="Phobius"/>
    </source>
</evidence>
<sequence length="106" mass="11128">MRIAVSITLFLLFQVAAALLFKWGSAGGGRYWFGFAGGNLIGITSILFLMRIYRELHPNLAAAVCTGGSFLLIQLAMAACFTTGLSPGQWSGVFLTAAGIALLALA</sequence>
<comment type="caution">
    <text evidence="2">The sequence shown here is derived from an EMBL/GenBank/DDBJ whole genome shotgun (WGS) entry which is preliminary data.</text>
</comment>
<dbReference type="RefSeq" id="WP_154416756.1">
    <property type="nucleotide sequence ID" value="NZ_CALXOB010000042.1"/>
</dbReference>
<organism evidence="2 3">
    <name type="scientific">Victivallis lenta</name>
    <dbReference type="NCBI Taxonomy" id="2606640"/>
    <lineage>
        <taxon>Bacteria</taxon>
        <taxon>Pseudomonadati</taxon>
        <taxon>Lentisphaerota</taxon>
        <taxon>Lentisphaeria</taxon>
        <taxon>Victivallales</taxon>
        <taxon>Victivallaceae</taxon>
        <taxon>Victivallis</taxon>
    </lineage>
</organism>
<evidence type="ECO:0000313" key="3">
    <source>
        <dbReference type="Proteomes" id="UP000435649"/>
    </source>
</evidence>
<evidence type="ECO:0008006" key="4">
    <source>
        <dbReference type="Google" id="ProtNLM"/>
    </source>
</evidence>
<dbReference type="AlphaFoldDB" id="A0A844FY94"/>
<dbReference type="Gene3D" id="1.10.3730.20">
    <property type="match status" value="1"/>
</dbReference>
<keyword evidence="1" id="KW-0812">Transmembrane</keyword>
<gene>
    <name evidence="2" type="ORF">FYJ85_01395</name>
</gene>
<evidence type="ECO:0000313" key="2">
    <source>
        <dbReference type="EMBL" id="MST95702.1"/>
    </source>
</evidence>
<accession>A0A844FY94</accession>
<feature type="transmembrane region" description="Helical" evidence="1">
    <location>
        <begin position="33"/>
        <end position="53"/>
    </location>
</feature>
<keyword evidence="1" id="KW-0472">Membrane</keyword>
<proteinExistence type="predicted"/>
<reference evidence="2 3" key="1">
    <citation type="submission" date="2019-08" db="EMBL/GenBank/DDBJ databases">
        <title>In-depth cultivation of the pig gut microbiome towards novel bacterial diversity and tailored functional studies.</title>
        <authorList>
            <person name="Wylensek D."/>
            <person name="Hitch T.C.A."/>
            <person name="Clavel T."/>
        </authorList>
    </citation>
    <scope>NUCLEOTIDE SEQUENCE [LARGE SCALE GENOMIC DNA]</scope>
    <source>
        <strain evidence="2 3">BBE-744-WT-12</strain>
    </source>
</reference>
<protein>
    <recommendedName>
        <fullName evidence="4">EamA-like transporter family protein</fullName>
    </recommendedName>
</protein>
<dbReference type="Proteomes" id="UP000435649">
    <property type="component" value="Unassembled WGS sequence"/>
</dbReference>